<reference evidence="2 3" key="1">
    <citation type="submission" date="2020-07" db="EMBL/GenBank/DDBJ databases">
        <title>Sequencing the genomes of 1000 actinobacteria strains.</title>
        <authorList>
            <person name="Klenk H.-P."/>
        </authorList>
    </citation>
    <scope>NUCLEOTIDE SEQUENCE [LARGE SCALE GENOMIC DNA]</scope>
    <source>
        <strain evidence="2 3">DSM 23987</strain>
    </source>
</reference>
<dbReference type="EMBL" id="JACCAB010000001">
    <property type="protein sequence ID" value="NYG05669.1"/>
    <property type="molecule type" value="Genomic_DNA"/>
</dbReference>
<dbReference type="RefSeq" id="WP_179420263.1">
    <property type="nucleotide sequence ID" value="NZ_JACCAB010000001.1"/>
</dbReference>
<accession>A0A852WA00</accession>
<organism evidence="2 3">
    <name type="scientific">Pedococcus badiiscoriae</name>
    <dbReference type="NCBI Taxonomy" id="642776"/>
    <lineage>
        <taxon>Bacteria</taxon>
        <taxon>Bacillati</taxon>
        <taxon>Actinomycetota</taxon>
        <taxon>Actinomycetes</taxon>
        <taxon>Micrococcales</taxon>
        <taxon>Intrasporangiaceae</taxon>
        <taxon>Pedococcus</taxon>
    </lineage>
</organism>
<evidence type="ECO:0000256" key="1">
    <source>
        <dbReference type="SAM" id="MobiDB-lite"/>
    </source>
</evidence>
<gene>
    <name evidence="2" type="ORF">BJ986_000156</name>
</gene>
<evidence type="ECO:0000313" key="2">
    <source>
        <dbReference type="EMBL" id="NYG05669.1"/>
    </source>
</evidence>
<proteinExistence type="predicted"/>
<comment type="caution">
    <text evidence="2">The sequence shown here is derived from an EMBL/GenBank/DDBJ whole genome shotgun (WGS) entry which is preliminary data.</text>
</comment>
<protein>
    <submittedName>
        <fullName evidence="2">Uncharacterized protein</fullName>
    </submittedName>
</protein>
<dbReference type="Proteomes" id="UP000573599">
    <property type="component" value="Unassembled WGS sequence"/>
</dbReference>
<evidence type="ECO:0000313" key="3">
    <source>
        <dbReference type="Proteomes" id="UP000573599"/>
    </source>
</evidence>
<keyword evidence="3" id="KW-1185">Reference proteome</keyword>
<sequence>MTMWQRLLERFVPLVDDDVSSLDRRDGVGVSSESVVDLRGARDQAGPSRGSRTAYKGA</sequence>
<feature type="region of interest" description="Disordered" evidence="1">
    <location>
        <begin position="22"/>
        <end position="58"/>
    </location>
</feature>
<dbReference type="AlphaFoldDB" id="A0A852WA00"/>
<name>A0A852WA00_9MICO</name>